<keyword evidence="13" id="KW-1185">Reference proteome</keyword>
<dbReference type="GO" id="GO:0006325">
    <property type="term" value="P:chromatin organization"/>
    <property type="evidence" value="ECO:0007669"/>
    <property type="project" value="UniProtKB-KW"/>
</dbReference>
<keyword evidence="5 9" id="KW-0805">Transcription regulation</keyword>
<evidence type="ECO:0000256" key="5">
    <source>
        <dbReference type="ARBA" id="ARBA00023015"/>
    </source>
</evidence>
<dbReference type="InterPro" id="IPR015418">
    <property type="entry name" value="Eaf6"/>
</dbReference>
<keyword evidence="9" id="KW-0227">DNA damage</keyword>
<name>A0A0V1PYS5_9ASCO</name>
<evidence type="ECO:0000256" key="2">
    <source>
        <dbReference type="ARBA" id="ARBA00010916"/>
    </source>
</evidence>
<comment type="function">
    <text evidence="9">Component of the NuA4 histone acetyltransferase complex which is involved in transcriptional activation of selected genes principally by acetylation of nucleosomal histone H4 and H2A. The NuA4 complex is also involved in DNA repair.</text>
</comment>
<evidence type="ECO:0000256" key="11">
    <source>
        <dbReference type="SAM" id="MobiDB-lite"/>
    </source>
</evidence>
<dbReference type="RefSeq" id="XP_015467436.1">
    <property type="nucleotide sequence ID" value="XM_015611728.1"/>
</dbReference>
<dbReference type="OrthoDB" id="440324at2759"/>
<keyword evidence="6 10" id="KW-0175">Coiled coil</keyword>
<comment type="subunit">
    <text evidence="9">Component of the NuA4 histone acetyltransferase complex.</text>
</comment>
<accession>A0A0V1PYS5</accession>
<dbReference type="PANTHER" id="PTHR13476">
    <property type="entry name" value="CHROMATIN MODIFICATION-RELATED PROTEIN MEAF6"/>
    <property type="match status" value="1"/>
</dbReference>
<evidence type="ECO:0000313" key="12">
    <source>
        <dbReference type="EMBL" id="KSA01334.1"/>
    </source>
</evidence>
<comment type="subcellular location">
    <subcellularLocation>
        <location evidence="1 9">Nucleus</location>
    </subcellularLocation>
</comment>
<evidence type="ECO:0000313" key="13">
    <source>
        <dbReference type="Proteomes" id="UP000054251"/>
    </source>
</evidence>
<gene>
    <name evidence="12" type="ORF">AC631_02899</name>
</gene>
<keyword evidence="7 9" id="KW-0804">Transcription</keyword>
<evidence type="ECO:0000256" key="7">
    <source>
        <dbReference type="ARBA" id="ARBA00023163"/>
    </source>
</evidence>
<dbReference type="GeneID" id="26839908"/>
<evidence type="ECO:0000256" key="9">
    <source>
        <dbReference type="RuleBase" id="RU368022"/>
    </source>
</evidence>
<feature type="compositionally biased region" description="Basic residues" evidence="11">
    <location>
        <begin position="158"/>
        <end position="168"/>
    </location>
</feature>
<organism evidence="12 13">
    <name type="scientific">Debaryomyces fabryi</name>
    <dbReference type="NCBI Taxonomy" id="58627"/>
    <lineage>
        <taxon>Eukaryota</taxon>
        <taxon>Fungi</taxon>
        <taxon>Dikarya</taxon>
        <taxon>Ascomycota</taxon>
        <taxon>Saccharomycotina</taxon>
        <taxon>Pichiomycetes</taxon>
        <taxon>Debaryomycetaceae</taxon>
        <taxon>Debaryomyces</taxon>
    </lineage>
</organism>
<dbReference type="GO" id="GO:0006281">
    <property type="term" value="P:DNA repair"/>
    <property type="evidence" value="ECO:0007669"/>
    <property type="project" value="UniProtKB-UniRule"/>
</dbReference>
<dbReference type="Pfam" id="PF09340">
    <property type="entry name" value="NuA4"/>
    <property type="match status" value="1"/>
</dbReference>
<keyword evidence="4 9" id="KW-0156">Chromatin regulator</keyword>
<dbReference type="GO" id="GO:0035267">
    <property type="term" value="C:NuA4 histone acetyltransferase complex"/>
    <property type="evidence" value="ECO:0007669"/>
    <property type="project" value="UniProtKB-UniRule"/>
</dbReference>
<evidence type="ECO:0000256" key="6">
    <source>
        <dbReference type="ARBA" id="ARBA00023054"/>
    </source>
</evidence>
<comment type="caution">
    <text evidence="12">The sequence shown here is derived from an EMBL/GenBank/DDBJ whole genome shotgun (WGS) entry which is preliminary data.</text>
</comment>
<dbReference type="Proteomes" id="UP000054251">
    <property type="component" value="Unassembled WGS sequence"/>
</dbReference>
<comment type="similarity">
    <text evidence="2 9">Belongs to the EAF6 family.</text>
</comment>
<proteinExistence type="inferred from homology"/>
<evidence type="ECO:0000256" key="8">
    <source>
        <dbReference type="ARBA" id="ARBA00023242"/>
    </source>
</evidence>
<keyword evidence="9" id="KW-0234">DNA repair</keyword>
<reference evidence="12 13" key="1">
    <citation type="submission" date="2015-11" db="EMBL/GenBank/DDBJ databases">
        <title>The genome of Debaryomyces fabryi.</title>
        <authorList>
            <person name="Tafer H."/>
            <person name="Lopandic K."/>
        </authorList>
    </citation>
    <scope>NUCLEOTIDE SEQUENCE [LARGE SCALE GENOMIC DNA]</scope>
    <source>
        <strain evidence="12 13">CBS 789</strain>
    </source>
</reference>
<sequence length="168" mass="18851">MTDKEGQETKDAPSIEQYTALKDQLTQQILKKQELDSKLSKLEDSIYEKENEYFNESVYGNIVKGFQNFTKTNTGGLNKRRITYTDDDHIFSLSSVNYIKTIMKRQGVNSNGGRNEDLDDYEDSIDPNNGNAGGNTPGSTNNHSASQANSNSNQSTPGRKRKIRTIDD</sequence>
<feature type="compositionally biased region" description="Low complexity" evidence="11">
    <location>
        <begin position="137"/>
        <end position="156"/>
    </location>
</feature>
<feature type="coiled-coil region" evidence="10">
    <location>
        <begin position="15"/>
        <end position="52"/>
    </location>
</feature>
<dbReference type="EMBL" id="LMYN01000056">
    <property type="protein sequence ID" value="KSA01334.1"/>
    <property type="molecule type" value="Genomic_DNA"/>
</dbReference>
<dbReference type="GO" id="GO:0005634">
    <property type="term" value="C:nucleus"/>
    <property type="evidence" value="ECO:0007669"/>
    <property type="project" value="UniProtKB-SubCell"/>
</dbReference>
<evidence type="ECO:0000256" key="3">
    <source>
        <dbReference type="ARBA" id="ARBA00018504"/>
    </source>
</evidence>
<evidence type="ECO:0000256" key="4">
    <source>
        <dbReference type="ARBA" id="ARBA00022853"/>
    </source>
</evidence>
<protein>
    <recommendedName>
        <fullName evidence="3 9">Chromatin modification-related protein EAF6</fullName>
    </recommendedName>
</protein>
<evidence type="ECO:0000256" key="10">
    <source>
        <dbReference type="SAM" id="Coils"/>
    </source>
</evidence>
<evidence type="ECO:0000256" key="1">
    <source>
        <dbReference type="ARBA" id="ARBA00004123"/>
    </source>
</evidence>
<keyword evidence="8 9" id="KW-0539">Nucleus</keyword>
<feature type="region of interest" description="Disordered" evidence="11">
    <location>
        <begin position="107"/>
        <end position="168"/>
    </location>
</feature>
<dbReference type="AlphaFoldDB" id="A0A0V1PYS5"/>